<dbReference type="Proteomes" id="UP000265325">
    <property type="component" value="Unassembled WGS sequence"/>
</dbReference>
<gene>
    <name evidence="2" type="ORF">VO63_17985</name>
</gene>
<evidence type="ECO:0000259" key="1">
    <source>
        <dbReference type="PROSITE" id="PS51725"/>
    </source>
</evidence>
<dbReference type="PANTHER" id="PTHR33336:SF3">
    <property type="entry name" value="ABM DOMAIN-CONTAINING PROTEIN"/>
    <property type="match status" value="1"/>
</dbReference>
<evidence type="ECO:0000313" key="2">
    <source>
        <dbReference type="EMBL" id="KKZ72458.1"/>
    </source>
</evidence>
<protein>
    <recommendedName>
        <fullName evidence="1">ABM domain-containing protein</fullName>
    </recommendedName>
</protein>
<dbReference type="AlphaFoldDB" id="A0A2P2GLR9"/>
<name>A0A2P2GLR9_STREW</name>
<dbReference type="Gene3D" id="3.30.70.100">
    <property type="match status" value="1"/>
</dbReference>
<dbReference type="PANTHER" id="PTHR33336">
    <property type="entry name" value="QUINOL MONOOXYGENASE YGIN-RELATED"/>
    <property type="match status" value="1"/>
</dbReference>
<organism evidence="2 3">
    <name type="scientific">Streptomyces showdoensis</name>
    <dbReference type="NCBI Taxonomy" id="68268"/>
    <lineage>
        <taxon>Bacteria</taxon>
        <taxon>Bacillati</taxon>
        <taxon>Actinomycetota</taxon>
        <taxon>Actinomycetes</taxon>
        <taxon>Kitasatosporales</taxon>
        <taxon>Streptomycetaceae</taxon>
        <taxon>Streptomyces</taxon>
    </lineage>
</organism>
<dbReference type="SUPFAM" id="SSF54909">
    <property type="entry name" value="Dimeric alpha+beta barrel"/>
    <property type="match status" value="1"/>
</dbReference>
<sequence>MAIYVVARWLARTGEDERVAELLPEISAASRAEPGCLEYRAVRATENRREFVLFEGYADEAALAAHRESEHFRTLVVGTAVPLLEERQVTVCTGV</sequence>
<dbReference type="InterPro" id="IPR007138">
    <property type="entry name" value="ABM_dom"/>
</dbReference>
<dbReference type="RefSeq" id="WP_046908850.1">
    <property type="nucleotide sequence ID" value="NZ_BAAAXG010000026.1"/>
</dbReference>
<dbReference type="InterPro" id="IPR050744">
    <property type="entry name" value="AI-2_Isomerase_LsrG"/>
</dbReference>
<dbReference type="GO" id="GO:0016491">
    <property type="term" value="F:oxidoreductase activity"/>
    <property type="evidence" value="ECO:0007669"/>
    <property type="project" value="TreeGrafter"/>
</dbReference>
<comment type="caution">
    <text evidence="2">The sequence shown here is derived from an EMBL/GenBank/DDBJ whole genome shotgun (WGS) entry which is preliminary data.</text>
</comment>
<keyword evidence="3" id="KW-1185">Reference proteome</keyword>
<dbReference type="GO" id="GO:0005829">
    <property type="term" value="C:cytosol"/>
    <property type="evidence" value="ECO:0007669"/>
    <property type="project" value="TreeGrafter"/>
</dbReference>
<dbReference type="Pfam" id="PF03992">
    <property type="entry name" value="ABM"/>
    <property type="match status" value="1"/>
</dbReference>
<proteinExistence type="predicted"/>
<dbReference type="PROSITE" id="PS51725">
    <property type="entry name" value="ABM"/>
    <property type="match status" value="1"/>
</dbReference>
<feature type="domain" description="ABM" evidence="1">
    <location>
        <begin position="3"/>
        <end position="92"/>
    </location>
</feature>
<evidence type="ECO:0000313" key="3">
    <source>
        <dbReference type="Proteomes" id="UP000265325"/>
    </source>
</evidence>
<reference evidence="2 3" key="1">
    <citation type="submission" date="2015-05" db="EMBL/GenBank/DDBJ databases">
        <title>Draft Genome assembly of Streptomyces showdoensis.</title>
        <authorList>
            <person name="Thapa K.K."/>
            <person name="Metsa-Ketela M."/>
        </authorList>
    </citation>
    <scope>NUCLEOTIDE SEQUENCE [LARGE SCALE GENOMIC DNA]</scope>
    <source>
        <strain evidence="2 3">ATCC 15227</strain>
    </source>
</reference>
<dbReference type="InterPro" id="IPR011008">
    <property type="entry name" value="Dimeric_a/b-barrel"/>
</dbReference>
<dbReference type="EMBL" id="LAQS01000026">
    <property type="protein sequence ID" value="KKZ72458.1"/>
    <property type="molecule type" value="Genomic_DNA"/>
</dbReference>
<accession>A0A2P2GLR9</accession>